<keyword evidence="2" id="KW-1185">Reference proteome</keyword>
<sequence length="299" mass="32702">MAPSQRDVITIENLVLPHPIAGPDAWSFTRSTLASKVPPTVKSQSATVSLRLLLRPESFVNAARDDTVNPEHTVHYGELSKAIRTKNHEGQTLHEVFVMLALIVADLPAVEEAMLDIHLPKGSMFGSKVQVAQRLERLDQGPMKGSLAVKSGRLLVAGLPMACLIGVNANERTGKQPLIVEYDVDYEGTGIIGGEDTGVGVVGVPGNRTARLLAAFSIESYLFEIIEKTSFETLESLIEFAYSELRRQLLDENLPGASFRLQIAKPRAIIFADAPSVEIHRTVPLNELQRFSQYHSKAA</sequence>
<dbReference type="GO" id="GO:0046656">
    <property type="term" value="P:folic acid biosynthetic process"/>
    <property type="evidence" value="ECO:0007669"/>
    <property type="project" value="UniProtKB-KW"/>
</dbReference>
<gene>
    <name evidence="3" type="ORF">K489DRAFT_173644</name>
</gene>
<dbReference type="RefSeq" id="XP_033461148.1">
    <property type="nucleotide sequence ID" value="XM_033599394.1"/>
</dbReference>
<evidence type="ECO:0000313" key="3">
    <source>
        <dbReference type="RefSeq" id="XP_033461148.1"/>
    </source>
</evidence>
<evidence type="ECO:0008006" key="4">
    <source>
        <dbReference type="Google" id="ProtNLM"/>
    </source>
</evidence>
<dbReference type="InterPro" id="IPR043133">
    <property type="entry name" value="GTP-CH-I_C/QueF"/>
</dbReference>
<reference evidence="3" key="1">
    <citation type="submission" date="2020-01" db="EMBL/GenBank/DDBJ databases">
        <authorList>
            <consortium name="DOE Joint Genome Institute"/>
            <person name="Haridas S."/>
            <person name="Albert R."/>
            <person name="Binder M."/>
            <person name="Bloem J."/>
            <person name="Labutti K."/>
            <person name="Salamov A."/>
            <person name="Andreopoulos B."/>
            <person name="Baker S.E."/>
            <person name="Barry K."/>
            <person name="Bills G."/>
            <person name="Bluhm B.H."/>
            <person name="Cannon C."/>
            <person name="Castanera R."/>
            <person name="Culley D.E."/>
            <person name="Daum C."/>
            <person name="Ezra D."/>
            <person name="Gonzalez J.B."/>
            <person name="Henrissat B."/>
            <person name="Kuo A."/>
            <person name="Liang C."/>
            <person name="Lipzen A."/>
            <person name="Lutzoni F."/>
            <person name="Magnuson J."/>
            <person name="Mondo S."/>
            <person name="Nolan M."/>
            <person name="Ohm R."/>
            <person name="Pangilinan J."/>
            <person name="Park H.-J."/>
            <person name="Ramirez L."/>
            <person name="Alfaro M."/>
            <person name="Sun H."/>
            <person name="Tritt A."/>
            <person name="Yoshinaga Y."/>
            <person name="Zwiers L.-H."/>
            <person name="Turgeon B.G."/>
            <person name="Goodwin S.B."/>
            <person name="Spatafora J.W."/>
            <person name="Crous P.W."/>
            <person name="Grigoriev I.V."/>
        </authorList>
    </citation>
    <scope>NUCLEOTIDE SEQUENCE</scope>
    <source>
        <strain evidence="3">CBS 342.82</strain>
    </source>
</reference>
<reference evidence="3" key="3">
    <citation type="submission" date="2025-08" db="UniProtKB">
        <authorList>
            <consortium name="RefSeq"/>
        </authorList>
    </citation>
    <scope>IDENTIFICATION</scope>
    <source>
        <strain evidence="3">CBS 342.82</strain>
    </source>
</reference>
<dbReference type="Gene3D" id="3.30.1130.10">
    <property type="match status" value="2"/>
</dbReference>
<keyword evidence="1" id="KW-0289">Folate biosynthesis</keyword>
<organism evidence="3">
    <name type="scientific">Dissoconium aciculare CBS 342.82</name>
    <dbReference type="NCBI Taxonomy" id="1314786"/>
    <lineage>
        <taxon>Eukaryota</taxon>
        <taxon>Fungi</taxon>
        <taxon>Dikarya</taxon>
        <taxon>Ascomycota</taxon>
        <taxon>Pezizomycotina</taxon>
        <taxon>Dothideomycetes</taxon>
        <taxon>Dothideomycetidae</taxon>
        <taxon>Mycosphaerellales</taxon>
        <taxon>Dissoconiaceae</taxon>
        <taxon>Dissoconium</taxon>
    </lineage>
</organism>
<proteinExistence type="predicted"/>
<evidence type="ECO:0000256" key="1">
    <source>
        <dbReference type="ARBA" id="ARBA00022909"/>
    </source>
</evidence>
<evidence type="ECO:0000313" key="2">
    <source>
        <dbReference type="Proteomes" id="UP000504637"/>
    </source>
</evidence>
<dbReference type="OrthoDB" id="5425486at2759"/>
<name>A0A6J3MBB0_9PEZI</name>
<dbReference type="GeneID" id="54357193"/>
<reference evidence="3" key="2">
    <citation type="submission" date="2020-04" db="EMBL/GenBank/DDBJ databases">
        <authorList>
            <consortium name="NCBI Genome Project"/>
        </authorList>
    </citation>
    <scope>NUCLEOTIDE SEQUENCE</scope>
    <source>
        <strain evidence="3">CBS 342.82</strain>
    </source>
</reference>
<dbReference type="AlphaFoldDB" id="A0A6J3MBB0"/>
<protein>
    <recommendedName>
        <fullName evidence="4">Dihydroneopterin aldolase/epimerase domain-containing protein</fullName>
    </recommendedName>
</protein>
<accession>A0A6J3MBB0</accession>
<dbReference type="Proteomes" id="UP000504637">
    <property type="component" value="Unplaced"/>
</dbReference>